<accession>A0A1I7EPL7</accession>
<feature type="transmembrane region" description="Helical" evidence="2">
    <location>
        <begin position="6"/>
        <end position="27"/>
    </location>
</feature>
<dbReference type="Proteomes" id="UP000198844">
    <property type="component" value="Unassembled WGS sequence"/>
</dbReference>
<feature type="transmembrane region" description="Helical" evidence="2">
    <location>
        <begin position="48"/>
        <end position="71"/>
    </location>
</feature>
<feature type="transmembrane region" description="Helical" evidence="2">
    <location>
        <begin position="171"/>
        <end position="189"/>
    </location>
</feature>
<gene>
    <name evidence="3" type="ORF">SAMN05192563_10435</name>
</gene>
<feature type="transmembrane region" description="Helical" evidence="2">
    <location>
        <begin position="335"/>
        <end position="355"/>
    </location>
</feature>
<feature type="region of interest" description="Disordered" evidence="1">
    <location>
        <begin position="839"/>
        <end position="867"/>
    </location>
</feature>
<reference evidence="3 4" key="1">
    <citation type="submission" date="2016-10" db="EMBL/GenBank/DDBJ databases">
        <authorList>
            <person name="de Groot N.N."/>
        </authorList>
    </citation>
    <scope>NUCLEOTIDE SEQUENCE [LARGE SCALE GENOMIC DNA]</scope>
    <source>
        <strain evidence="3 4">LMG 27731</strain>
    </source>
</reference>
<keyword evidence="2" id="KW-0472">Membrane</keyword>
<feature type="transmembrane region" description="Helical" evidence="2">
    <location>
        <begin position="415"/>
        <end position="439"/>
    </location>
</feature>
<protein>
    <recommendedName>
        <fullName evidence="5">Patatin-like phospholipase</fullName>
    </recommendedName>
</protein>
<name>A0A1I7EPL7_9BURK</name>
<dbReference type="AlphaFoldDB" id="A0A1I7EPL7"/>
<evidence type="ECO:0000313" key="4">
    <source>
        <dbReference type="Proteomes" id="UP000198844"/>
    </source>
</evidence>
<feature type="transmembrane region" description="Helical" evidence="2">
    <location>
        <begin position="196"/>
        <end position="214"/>
    </location>
</feature>
<dbReference type="EMBL" id="FPBH01000043">
    <property type="protein sequence ID" value="SFU25870.1"/>
    <property type="molecule type" value="Genomic_DNA"/>
</dbReference>
<feature type="transmembrane region" description="Helical" evidence="2">
    <location>
        <begin position="309"/>
        <end position="329"/>
    </location>
</feature>
<feature type="transmembrane region" description="Helical" evidence="2">
    <location>
        <begin position="101"/>
        <end position="121"/>
    </location>
</feature>
<proteinExistence type="predicted"/>
<organism evidence="3 4">
    <name type="scientific">Paraburkholderia aspalathi</name>
    <dbReference type="NCBI Taxonomy" id="1324617"/>
    <lineage>
        <taxon>Bacteria</taxon>
        <taxon>Pseudomonadati</taxon>
        <taxon>Pseudomonadota</taxon>
        <taxon>Betaproteobacteria</taxon>
        <taxon>Burkholderiales</taxon>
        <taxon>Burkholderiaceae</taxon>
        <taxon>Paraburkholderia</taxon>
    </lineage>
</organism>
<feature type="transmembrane region" description="Helical" evidence="2">
    <location>
        <begin position="279"/>
        <end position="302"/>
    </location>
</feature>
<feature type="transmembrane region" description="Helical" evidence="2">
    <location>
        <begin position="220"/>
        <end position="238"/>
    </location>
</feature>
<evidence type="ECO:0000256" key="2">
    <source>
        <dbReference type="SAM" id="Phobius"/>
    </source>
</evidence>
<dbReference type="OrthoDB" id="581211at2"/>
<evidence type="ECO:0000313" key="3">
    <source>
        <dbReference type="EMBL" id="SFU25870.1"/>
    </source>
</evidence>
<keyword evidence="2" id="KW-1133">Transmembrane helix</keyword>
<dbReference type="RefSeq" id="WP_093645995.1">
    <property type="nucleotide sequence ID" value="NZ_FPBH01000043.1"/>
</dbReference>
<feature type="transmembrane region" description="Helical" evidence="2">
    <location>
        <begin position="250"/>
        <end position="267"/>
    </location>
</feature>
<keyword evidence="2" id="KW-0812">Transmembrane</keyword>
<sequence length="946" mass="101412">MKIQGITWATGLVILGVFVGLLAILYVRRQEFLRWWGTFPVQRGLAGITLSLKYLLLPTALVIAYGLVLYVPDQSKALLRALGAAFYFNTTKGMRGFEATALDAVICVLLNLLFLTVLWTYHQRALQEGLLKFRKAGLAPVVGTGISGLLLLSVASHVLIVGPLIASPDMALSLAGVSLMMFLVTLSLLRASFRPLRDWLLATAVVFVASLLSMVGLWSLAFSLWFFGSVALICLGFRQKDVSLGQVADFSLLVLATLTALFLSVYLRKAMHPSTGFDFGPALVLTIVWMLPSAVTVVLLKLPRPEGRLTWIVIGLSELLLVAGAYRFILKYNSTIALCSIPLLLSALAVVALNFRLTARFCRRQWLDRQRRRGAFVAMIAKGGAKDPGVATKKPQPALSSTKPRCNAVSRRMVSWFYCGAAFLGYATPWAIVLCFFLLAGAVARLSPTWLKYGSGYGASEVDVDDQFDAYLKEWMRLHAAGPVIVVSAAGGGIRAAQHVAATLAHADEFSGGAFGDRVIAVSAVSGGALGTLVWNAGRKEGILPHRMGPEGDPSFASGDIISRYFSIDFLSKSANLLVLHDLPLSAMPGVHVPAARDDALRSSWDEAWAEFKTDAAGHNTQNDFSSGFAMPVGRYGRDPIIVFNSTSAVDGRRAIRSNVGIAMPDTLALDPEDEAANAAYDSARFPLVSSVGYVCANSFTPSVAKADSHGAPCDPHGKYPNKIAITDGGYADNSGLMSTKEILGRLKKGGVNNDQIYVVYISSNPLEGHAYVDGDRFDSTSLAGTAFAPLSMMEAARAGRAQSALESIRPDLEPGHLIQWSLTQADPDAAVVDAVARHQVETSQSTPAGTSGAGISKSPAQGDHWYSQKKLPGAETQTDSSRIVSEGKLAKQLPPLGWTLDSSAVRGIDLLAIQHSFFFATGCNAKRKEDAEFCSAVEHSAKTSD</sequence>
<feature type="transmembrane region" description="Helical" evidence="2">
    <location>
        <begin position="141"/>
        <end position="165"/>
    </location>
</feature>
<evidence type="ECO:0008006" key="5">
    <source>
        <dbReference type="Google" id="ProtNLM"/>
    </source>
</evidence>
<evidence type="ECO:0000256" key="1">
    <source>
        <dbReference type="SAM" id="MobiDB-lite"/>
    </source>
</evidence>